<reference evidence="3 4" key="1">
    <citation type="submission" date="2021-03" db="EMBL/GenBank/DDBJ databases">
        <title>Sequencing the genomes of 1000 actinobacteria strains.</title>
        <authorList>
            <person name="Klenk H.-P."/>
        </authorList>
    </citation>
    <scope>NUCLEOTIDE SEQUENCE [LARGE SCALE GENOMIC DNA]</scope>
    <source>
        <strain evidence="3 4">DSM 45516</strain>
    </source>
</reference>
<feature type="signal peptide" evidence="1">
    <location>
        <begin position="1"/>
        <end position="23"/>
    </location>
</feature>
<evidence type="ECO:0000256" key="1">
    <source>
        <dbReference type="SAM" id="SignalP"/>
    </source>
</evidence>
<comment type="caution">
    <text evidence="3">The sequence shown here is derived from an EMBL/GenBank/DDBJ whole genome shotgun (WGS) entry which is preliminary data.</text>
</comment>
<sequence length="141" mass="14072">MSVLGKSALLAAVTSSAAATVWAAAPAEAAGRYFGTFAISWSTGKAISAVDHPSKVTADANAIRDCGVYDCELVLRIVDGCGAIARGADGKWGWAAGGSLESAEQAAVASLGEAAPPFPDLGSSQPRAAAVVTSACTKNMR</sequence>
<gene>
    <name evidence="3" type="ORF">BJ987_003692</name>
</gene>
<name>A0ABS4QGF9_9NOCA</name>
<dbReference type="Pfam" id="PF13827">
    <property type="entry name" value="DUF4189"/>
    <property type="match status" value="1"/>
</dbReference>
<dbReference type="InterPro" id="IPR025240">
    <property type="entry name" value="DUF4189"/>
</dbReference>
<dbReference type="Proteomes" id="UP001519325">
    <property type="component" value="Unassembled WGS sequence"/>
</dbReference>
<evidence type="ECO:0000313" key="3">
    <source>
        <dbReference type="EMBL" id="MBP2190791.1"/>
    </source>
</evidence>
<accession>A0ABS4QGF9</accession>
<feature type="domain" description="DUF4189" evidence="2">
    <location>
        <begin position="34"/>
        <end position="113"/>
    </location>
</feature>
<protein>
    <recommendedName>
        <fullName evidence="2">DUF4189 domain-containing protein</fullName>
    </recommendedName>
</protein>
<evidence type="ECO:0000313" key="4">
    <source>
        <dbReference type="Proteomes" id="UP001519325"/>
    </source>
</evidence>
<proteinExistence type="predicted"/>
<organism evidence="3 4">
    <name type="scientific">Nocardia goodfellowii</name>
    <dbReference type="NCBI Taxonomy" id="882446"/>
    <lineage>
        <taxon>Bacteria</taxon>
        <taxon>Bacillati</taxon>
        <taxon>Actinomycetota</taxon>
        <taxon>Actinomycetes</taxon>
        <taxon>Mycobacteriales</taxon>
        <taxon>Nocardiaceae</taxon>
        <taxon>Nocardia</taxon>
    </lineage>
</organism>
<evidence type="ECO:0000259" key="2">
    <source>
        <dbReference type="Pfam" id="PF13827"/>
    </source>
</evidence>
<dbReference type="EMBL" id="JAGGMR010000001">
    <property type="protein sequence ID" value="MBP2190791.1"/>
    <property type="molecule type" value="Genomic_DNA"/>
</dbReference>
<feature type="chain" id="PRO_5045520998" description="DUF4189 domain-containing protein" evidence="1">
    <location>
        <begin position="24"/>
        <end position="141"/>
    </location>
</feature>
<keyword evidence="1" id="KW-0732">Signal</keyword>
<keyword evidence="4" id="KW-1185">Reference proteome</keyword>